<evidence type="ECO:0000313" key="3">
    <source>
        <dbReference type="Proteomes" id="UP000588491"/>
    </source>
</evidence>
<organism evidence="2 3">
    <name type="scientific">Niallia alba</name>
    <dbReference type="NCBI Taxonomy" id="2729105"/>
    <lineage>
        <taxon>Bacteria</taxon>
        <taxon>Bacillati</taxon>
        <taxon>Bacillota</taxon>
        <taxon>Bacilli</taxon>
        <taxon>Bacillales</taxon>
        <taxon>Bacillaceae</taxon>
        <taxon>Niallia</taxon>
    </lineage>
</organism>
<keyword evidence="1" id="KW-0812">Transmembrane</keyword>
<keyword evidence="1" id="KW-0472">Membrane</keyword>
<proteinExistence type="predicted"/>
<evidence type="ECO:0000313" key="2">
    <source>
        <dbReference type="EMBL" id="NMO79885.1"/>
    </source>
</evidence>
<protein>
    <submittedName>
        <fullName evidence="2">Uncharacterized protein</fullName>
    </submittedName>
</protein>
<accession>A0A7Y0KCT1</accession>
<name>A0A7Y0KCT1_9BACI</name>
<dbReference type="Proteomes" id="UP000588491">
    <property type="component" value="Unassembled WGS sequence"/>
</dbReference>
<keyword evidence="1" id="KW-1133">Transmembrane helix</keyword>
<feature type="transmembrane region" description="Helical" evidence="1">
    <location>
        <begin position="51"/>
        <end position="75"/>
    </location>
</feature>
<feature type="transmembrane region" description="Helical" evidence="1">
    <location>
        <begin position="81"/>
        <end position="103"/>
    </location>
</feature>
<evidence type="ECO:0000256" key="1">
    <source>
        <dbReference type="SAM" id="Phobius"/>
    </source>
</evidence>
<reference evidence="2 3" key="1">
    <citation type="submission" date="2020-04" db="EMBL/GenBank/DDBJ databases">
        <title>Bacillus sp. UniB3 isolated from commercial digestive syrup.</title>
        <authorList>
            <person name="Thorat V."/>
            <person name="Kirdat K."/>
            <person name="Tiwarekar B."/>
            <person name="Yadav A."/>
        </authorList>
    </citation>
    <scope>NUCLEOTIDE SEQUENCE [LARGE SCALE GENOMIC DNA]</scope>
    <source>
        <strain evidence="2 3">UniB3</strain>
    </source>
</reference>
<comment type="caution">
    <text evidence="2">The sequence shown here is derived from an EMBL/GenBank/DDBJ whole genome shotgun (WGS) entry which is preliminary data.</text>
</comment>
<dbReference type="AlphaFoldDB" id="A0A7Y0KCT1"/>
<dbReference type="RefSeq" id="WP_169189454.1">
    <property type="nucleotide sequence ID" value="NZ_JABBPK010000001.1"/>
</dbReference>
<keyword evidence="3" id="KW-1185">Reference proteome</keyword>
<gene>
    <name evidence="2" type="ORF">HHU08_23465</name>
</gene>
<dbReference type="EMBL" id="JABBPK010000001">
    <property type="protein sequence ID" value="NMO79885.1"/>
    <property type="molecule type" value="Genomic_DNA"/>
</dbReference>
<sequence length="150" mass="16832">MIIVGTFQPSIEIERALSEIEELGILPEEMMVLYMDEFPPKSNKKKDSADLHVSSFEIGIAFATGLAVIGASVGFKLVVGPIFSGILAAIIGFFSGYCLYYLFHRKKKNRMHPSMPEIIVLIQSSKEDAPTIKEILWRHKAQSIGMRKRM</sequence>